<dbReference type="EMBL" id="JAGFBU010000008">
    <property type="protein sequence ID" value="MBP4143087.1"/>
    <property type="molecule type" value="Genomic_DNA"/>
</dbReference>
<protein>
    <submittedName>
        <fullName evidence="1">Uncharacterized protein</fullName>
    </submittedName>
</protein>
<gene>
    <name evidence="1" type="ORF">J3S90_14880</name>
</gene>
<proteinExistence type="predicted"/>
<evidence type="ECO:0000313" key="2">
    <source>
        <dbReference type="Proteomes" id="UP000674217"/>
    </source>
</evidence>
<name>A0ABS5CWU4_9FLAO</name>
<organism evidence="1 2">
    <name type="scientific">Flavobacterium flabelliforme</name>
    <dbReference type="NCBI Taxonomy" id="2816119"/>
    <lineage>
        <taxon>Bacteria</taxon>
        <taxon>Pseudomonadati</taxon>
        <taxon>Bacteroidota</taxon>
        <taxon>Flavobacteriia</taxon>
        <taxon>Flavobacteriales</taxon>
        <taxon>Flavobacteriaceae</taxon>
        <taxon>Flavobacterium</taxon>
    </lineage>
</organism>
<comment type="caution">
    <text evidence="1">The sequence shown here is derived from an EMBL/GenBank/DDBJ whole genome shotgun (WGS) entry which is preliminary data.</text>
</comment>
<reference evidence="1 2" key="1">
    <citation type="submission" date="2021-03" db="EMBL/GenBank/DDBJ databases">
        <title>Flavobacterium Flabelliformis Sp. Nov. And Flavobacterium Geliluteum Sp. Nov., Two Novel Multidrug Resistant Psychrophilic Species Isolated From Antarctica.</title>
        <authorList>
            <person name="Kralova S."/>
            <person name="Busse H.J."/>
            <person name="Bezdicek M."/>
            <person name="Nykrynova M."/>
            <person name="Kroupova E."/>
            <person name="Krsek D."/>
            <person name="Sedlacek I."/>
        </authorList>
    </citation>
    <scope>NUCLEOTIDE SEQUENCE [LARGE SCALE GENOMIC DNA]</scope>
    <source>
        <strain evidence="1 2">P4023</strain>
    </source>
</reference>
<evidence type="ECO:0000313" key="1">
    <source>
        <dbReference type="EMBL" id="MBP4143087.1"/>
    </source>
</evidence>
<sequence length="267" mass="29530">MAVVMSLSAFAQKIKIDKGAVTLDGKTVAYAEGKKPVFKYTTLDRSYTIIAEFKKVADPAAIPWIELRNESTAKFNEIAFTLGKFNPFNNEKSLIAALIEHNLLSVDGLNQSNIENFINGEPSGVSAMLLGNKAADDQLKAVVAAYQIRIDDSGVIYSVKAQNQDPNDKRIGFVKMTSPATNGSLMYEILDLDNYVIARWFARGAMVSGYDKLLNQELITYDNKVFKAEFDNRGNPTGYQMSKDITPMNIVRVLVGNGYTLGHHKNN</sequence>
<accession>A0ABS5CWU4</accession>
<keyword evidence="2" id="KW-1185">Reference proteome</keyword>
<dbReference type="Proteomes" id="UP000674217">
    <property type="component" value="Unassembled WGS sequence"/>
</dbReference>
<dbReference type="RefSeq" id="WP_210646842.1">
    <property type="nucleotide sequence ID" value="NZ_JAGFBU010000008.1"/>
</dbReference>